<name>A0A1C7IDH2_9FIRM</name>
<protein>
    <submittedName>
        <fullName evidence="1">Uncharacterized protein</fullName>
    </submittedName>
</protein>
<dbReference type="Proteomes" id="UP000092574">
    <property type="component" value="Chromosome"/>
</dbReference>
<accession>A0A1C7IDH2</accession>
<sequence length="76" mass="9129">MCASDRWMGRSYTGWSVNVVWFMSQKKQKKKRLTYMARSVSILANKRTDRHIRFCSFVVLKNEKEHYSAIYEWMAG</sequence>
<dbReference type="STRING" id="1796616.A4V09_19470"/>
<keyword evidence="2" id="KW-1185">Reference proteome</keyword>
<dbReference type="AlphaFoldDB" id="A0A1C7IDH2"/>
<evidence type="ECO:0000313" key="1">
    <source>
        <dbReference type="EMBL" id="ANU77730.1"/>
    </source>
</evidence>
<gene>
    <name evidence="1" type="ORF">A4V09_19470</name>
</gene>
<dbReference type="EMBL" id="CP015405">
    <property type="protein sequence ID" value="ANU77730.1"/>
    <property type="molecule type" value="Genomic_DNA"/>
</dbReference>
<dbReference type="KEGG" id="byl:A4V09_19470"/>
<reference evidence="1" key="1">
    <citation type="submission" date="2017-04" db="EMBL/GenBank/DDBJ databases">
        <title>Complete Genome Sequences of Twelve Strains of a Stable Defined Moderately Diverse Mouse Microbiota 2 (sDMDMm2).</title>
        <authorList>
            <person name="Uchimura Y."/>
            <person name="Wyss M."/>
            <person name="Brugiroux S."/>
            <person name="Limenitakis J.P."/>
            <person name="Stecher B."/>
            <person name="McCoy K.D."/>
            <person name="Macpherson A.J."/>
        </authorList>
    </citation>
    <scope>NUCLEOTIDE SEQUENCE</scope>
    <source>
        <strain evidence="1">YL58</strain>
    </source>
</reference>
<evidence type="ECO:0000313" key="2">
    <source>
        <dbReference type="Proteomes" id="UP000092574"/>
    </source>
</evidence>
<organism evidence="1 2">
    <name type="scientific">Blautia pseudococcoides</name>
    <dbReference type="NCBI Taxonomy" id="1796616"/>
    <lineage>
        <taxon>Bacteria</taxon>
        <taxon>Bacillati</taxon>
        <taxon>Bacillota</taxon>
        <taxon>Clostridia</taxon>
        <taxon>Lachnospirales</taxon>
        <taxon>Lachnospiraceae</taxon>
        <taxon>Blautia</taxon>
    </lineage>
</organism>
<proteinExistence type="predicted"/>